<protein>
    <submittedName>
        <fullName evidence="1">NAD(P)-binding protein</fullName>
    </submittedName>
</protein>
<dbReference type="InterPro" id="IPR002347">
    <property type="entry name" value="SDR_fam"/>
</dbReference>
<dbReference type="InterPro" id="IPR052184">
    <property type="entry name" value="SDR_enzymes"/>
</dbReference>
<dbReference type="PANTHER" id="PTHR45458">
    <property type="entry name" value="SHORT-CHAIN DEHYDROGENASE/REDUCTASE SDR"/>
    <property type="match status" value="1"/>
</dbReference>
<evidence type="ECO:0000313" key="2">
    <source>
        <dbReference type="Proteomes" id="UP000247810"/>
    </source>
</evidence>
<accession>A0A319D9D7</accession>
<dbReference type="EMBL" id="KZ825880">
    <property type="protein sequence ID" value="PYH94015.1"/>
    <property type="molecule type" value="Genomic_DNA"/>
</dbReference>
<dbReference type="SUPFAM" id="SSF51735">
    <property type="entry name" value="NAD(P)-binding Rossmann-fold domains"/>
    <property type="match status" value="1"/>
</dbReference>
<name>A0A319D9D7_9EURO</name>
<evidence type="ECO:0000313" key="1">
    <source>
        <dbReference type="EMBL" id="PYH94015.1"/>
    </source>
</evidence>
<proteinExistence type="predicted"/>
<dbReference type="Pfam" id="PF00106">
    <property type="entry name" value="adh_short"/>
    <property type="match status" value="1"/>
</dbReference>
<dbReference type="OrthoDB" id="7289984at2759"/>
<dbReference type="Proteomes" id="UP000247810">
    <property type="component" value="Unassembled WGS sequence"/>
</dbReference>
<dbReference type="AlphaFoldDB" id="A0A319D9D7"/>
<feature type="non-terminal residue" evidence="1">
    <location>
        <position position="1"/>
    </location>
</feature>
<organism evidence="1 2">
    <name type="scientific">Aspergillus ellipticus CBS 707.79</name>
    <dbReference type="NCBI Taxonomy" id="1448320"/>
    <lineage>
        <taxon>Eukaryota</taxon>
        <taxon>Fungi</taxon>
        <taxon>Dikarya</taxon>
        <taxon>Ascomycota</taxon>
        <taxon>Pezizomycotina</taxon>
        <taxon>Eurotiomycetes</taxon>
        <taxon>Eurotiomycetidae</taxon>
        <taxon>Eurotiales</taxon>
        <taxon>Aspergillaceae</taxon>
        <taxon>Aspergillus</taxon>
        <taxon>Aspergillus subgen. Circumdati</taxon>
    </lineage>
</organism>
<dbReference type="GO" id="GO:0016616">
    <property type="term" value="F:oxidoreductase activity, acting on the CH-OH group of donors, NAD or NADP as acceptor"/>
    <property type="evidence" value="ECO:0007669"/>
    <property type="project" value="TreeGrafter"/>
</dbReference>
<dbReference type="PANTHER" id="PTHR45458:SF1">
    <property type="entry name" value="SHORT CHAIN DEHYDROGENASE"/>
    <property type="match status" value="1"/>
</dbReference>
<sequence>YISTNVLGPLRVVQAFLPALMAQKTRKVIITSSYCGSFGVQTAGLCGWGGPYAVSKAAVNMLAVQLHDELQSEGVIVVPLHPGNVATDMGNIGEGGGTPVQKAVNDILQTISNITVKESGKFLSYDCTVLPW</sequence>
<reference evidence="1 2" key="1">
    <citation type="submission" date="2018-02" db="EMBL/GenBank/DDBJ databases">
        <title>The genomes of Aspergillus section Nigri reveals drivers in fungal speciation.</title>
        <authorList>
            <consortium name="DOE Joint Genome Institute"/>
            <person name="Vesth T.C."/>
            <person name="Nybo J."/>
            <person name="Theobald S."/>
            <person name="Brandl J."/>
            <person name="Frisvad J.C."/>
            <person name="Nielsen K.F."/>
            <person name="Lyhne E.K."/>
            <person name="Kogle M.E."/>
            <person name="Kuo A."/>
            <person name="Riley R."/>
            <person name="Clum A."/>
            <person name="Nolan M."/>
            <person name="Lipzen A."/>
            <person name="Salamov A."/>
            <person name="Henrissat B."/>
            <person name="Wiebenga A."/>
            <person name="De vries R.P."/>
            <person name="Grigoriev I.V."/>
            <person name="Mortensen U.H."/>
            <person name="Andersen M.R."/>
            <person name="Baker S.E."/>
        </authorList>
    </citation>
    <scope>NUCLEOTIDE SEQUENCE [LARGE SCALE GENOMIC DNA]</scope>
    <source>
        <strain evidence="1 2">CBS 707.79</strain>
    </source>
</reference>
<dbReference type="Gene3D" id="3.40.50.720">
    <property type="entry name" value="NAD(P)-binding Rossmann-like Domain"/>
    <property type="match status" value="1"/>
</dbReference>
<keyword evidence="2" id="KW-1185">Reference proteome</keyword>
<gene>
    <name evidence="1" type="ORF">BO71DRAFT_326230</name>
</gene>
<dbReference type="VEuPathDB" id="FungiDB:BO71DRAFT_326230"/>
<dbReference type="InterPro" id="IPR036291">
    <property type="entry name" value="NAD(P)-bd_dom_sf"/>
</dbReference>